<comment type="caution">
    <text evidence="1">The sequence shown here is derived from an EMBL/GenBank/DDBJ whole genome shotgun (WGS) entry which is preliminary data.</text>
</comment>
<gene>
    <name evidence="1" type="ORF">PENTCL1PPCAC_5224</name>
</gene>
<accession>A0AAV5SS83</accession>
<proteinExistence type="predicted"/>
<keyword evidence="2" id="KW-1185">Reference proteome</keyword>
<dbReference type="AlphaFoldDB" id="A0AAV5SS83"/>
<protein>
    <submittedName>
        <fullName evidence="1">Uncharacterized protein</fullName>
    </submittedName>
</protein>
<organism evidence="1 2">
    <name type="scientific">Pristionchus entomophagus</name>
    <dbReference type="NCBI Taxonomy" id="358040"/>
    <lineage>
        <taxon>Eukaryota</taxon>
        <taxon>Metazoa</taxon>
        <taxon>Ecdysozoa</taxon>
        <taxon>Nematoda</taxon>
        <taxon>Chromadorea</taxon>
        <taxon>Rhabditida</taxon>
        <taxon>Rhabditina</taxon>
        <taxon>Diplogasteromorpha</taxon>
        <taxon>Diplogasteroidea</taxon>
        <taxon>Neodiplogasteridae</taxon>
        <taxon>Pristionchus</taxon>
    </lineage>
</organism>
<name>A0AAV5SS83_9BILA</name>
<dbReference type="Proteomes" id="UP001432027">
    <property type="component" value="Unassembled WGS sequence"/>
</dbReference>
<dbReference type="EMBL" id="BTSX01000002">
    <property type="protein sequence ID" value="GMS83049.1"/>
    <property type="molecule type" value="Genomic_DNA"/>
</dbReference>
<sequence>MKYLGDACVDEIVFTILEWVIPGNSVIILDVLRIRQFPRLVLSPDSFNIIFMTDNIDVFGNFFSEAARLAPKVDVEQIFESSSSLTREPQKSTYCELFAFIDHYIDTAGI</sequence>
<feature type="non-terminal residue" evidence="1">
    <location>
        <position position="110"/>
    </location>
</feature>
<evidence type="ECO:0000313" key="2">
    <source>
        <dbReference type="Proteomes" id="UP001432027"/>
    </source>
</evidence>
<reference evidence="1" key="1">
    <citation type="submission" date="2023-10" db="EMBL/GenBank/DDBJ databases">
        <title>Genome assembly of Pristionchus species.</title>
        <authorList>
            <person name="Yoshida K."/>
            <person name="Sommer R.J."/>
        </authorList>
    </citation>
    <scope>NUCLEOTIDE SEQUENCE</scope>
    <source>
        <strain evidence="1">RS0144</strain>
    </source>
</reference>
<evidence type="ECO:0000313" key="1">
    <source>
        <dbReference type="EMBL" id="GMS83049.1"/>
    </source>
</evidence>